<dbReference type="EMBL" id="MZZM01000026">
    <property type="protein sequence ID" value="ORJ57228.1"/>
    <property type="molecule type" value="Genomic_DNA"/>
</dbReference>
<proteinExistence type="predicted"/>
<sequence>MKRLSAAALAATTLVVGAALQGCGGDNAAGPSSSAKSSTSSSSAASSSPATSSSATAQPSDFSTLLIKPTDIVVPGDSFGPPKKRQLTDPAPGIEGVFTNQSGSRSIVDSLLVYPDPDAAERDRDPLVKSYTDPQTGAIKGGTQAPADVGTGGTIISGPSADGAKSVTSVIFREGKVIALIEFEGAPNDPVPPDIALDVARKQDVAVKSGLPA</sequence>
<feature type="chain" id="PRO_5038980313" description="Lipoprotein LpqN" evidence="2">
    <location>
        <begin position="19"/>
        <end position="213"/>
    </location>
</feature>
<feature type="signal peptide" evidence="2">
    <location>
        <begin position="1"/>
        <end position="18"/>
    </location>
</feature>
<keyword evidence="2" id="KW-0732">Signal</keyword>
<accession>A0A1X0XWK8</accession>
<evidence type="ECO:0000313" key="3">
    <source>
        <dbReference type="EMBL" id="ORJ57228.1"/>
    </source>
</evidence>
<gene>
    <name evidence="3" type="ORF">B5M45_21870</name>
</gene>
<dbReference type="AlphaFoldDB" id="A0A1X0XWK8"/>
<reference evidence="3 4" key="1">
    <citation type="submission" date="2017-03" db="EMBL/GenBank/DDBJ databases">
        <title>Genomic insights into Mycobacterium simiae human colonization.</title>
        <authorList>
            <person name="Steffani J.L."/>
            <person name="Brunck M.E."/>
            <person name="Cruz E."/>
            <person name="Montiel R."/>
            <person name="Barona F."/>
        </authorList>
    </citation>
    <scope>NUCLEOTIDE SEQUENCE [LARGE SCALE GENOMIC DNA]</scope>
    <source>
        <strain evidence="3 4">MsiGto</strain>
    </source>
</reference>
<dbReference type="Proteomes" id="UP000193040">
    <property type="component" value="Unassembled WGS sequence"/>
</dbReference>
<feature type="region of interest" description="Disordered" evidence="1">
    <location>
        <begin position="22"/>
        <end position="100"/>
    </location>
</feature>
<organism evidence="3 4">
    <name type="scientific">Mycobacterium simiae</name>
    <name type="common">Mycobacterium habana</name>
    <dbReference type="NCBI Taxonomy" id="1784"/>
    <lineage>
        <taxon>Bacteria</taxon>
        <taxon>Bacillati</taxon>
        <taxon>Actinomycetota</taxon>
        <taxon>Actinomycetes</taxon>
        <taxon>Mycobacteriales</taxon>
        <taxon>Mycobacteriaceae</taxon>
        <taxon>Mycobacterium</taxon>
        <taxon>Mycobacterium simiae complex</taxon>
    </lineage>
</organism>
<comment type="caution">
    <text evidence="3">The sequence shown here is derived from an EMBL/GenBank/DDBJ whole genome shotgun (WGS) entry which is preliminary data.</text>
</comment>
<dbReference type="RefSeq" id="WP_084952666.1">
    <property type="nucleotide sequence ID" value="NZ_MZZM01000026.1"/>
</dbReference>
<evidence type="ECO:0000256" key="1">
    <source>
        <dbReference type="SAM" id="MobiDB-lite"/>
    </source>
</evidence>
<dbReference type="PROSITE" id="PS51257">
    <property type="entry name" value="PROKAR_LIPOPROTEIN"/>
    <property type="match status" value="1"/>
</dbReference>
<keyword evidence="4" id="KW-1185">Reference proteome</keyword>
<feature type="compositionally biased region" description="Low complexity" evidence="1">
    <location>
        <begin position="28"/>
        <end position="60"/>
    </location>
</feature>
<evidence type="ECO:0000256" key="2">
    <source>
        <dbReference type="SAM" id="SignalP"/>
    </source>
</evidence>
<protein>
    <recommendedName>
        <fullName evidence="5">Lipoprotein LpqN</fullName>
    </recommendedName>
</protein>
<evidence type="ECO:0000313" key="4">
    <source>
        <dbReference type="Proteomes" id="UP000193040"/>
    </source>
</evidence>
<evidence type="ECO:0008006" key="5">
    <source>
        <dbReference type="Google" id="ProtNLM"/>
    </source>
</evidence>
<name>A0A1X0XWK8_MYCSI</name>
<feature type="region of interest" description="Disordered" evidence="1">
    <location>
        <begin position="118"/>
        <end position="163"/>
    </location>
</feature>